<evidence type="ECO:0000259" key="4">
    <source>
        <dbReference type="Pfam" id="PF00725"/>
    </source>
</evidence>
<evidence type="ECO:0000259" key="5">
    <source>
        <dbReference type="Pfam" id="PF02737"/>
    </source>
</evidence>
<dbReference type="Gene3D" id="3.40.50.720">
    <property type="entry name" value="NAD(P)-binding Rossmann-like Domain"/>
    <property type="match status" value="1"/>
</dbReference>
<dbReference type="InterPro" id="IPR006108">
    <property type="entry name" value="3HC_DH_C"/>
</dbReference>
<sequence>MKIAVVGSGYMGGGIAQTFALRGHQVSIADASLEIADRNLARLLEESALWESRGLFDPGSTEQLTSSLSAAAIPEAVADAELVIEAVTERVEVKEGVLRDIAASAGPGCIIGTNTSTISIGTLAGFVSGPGRFLGLHYSNPAPFVPGVEVIPHADTDPAVVSRARDMIEETGKVTAVVKDVPGFVLNRLQFMLFQEAAQIVDEGIASAEDVDKVVRSTYGFRLPFFGPFQIADMAGLDVYGMGFDTLEAAFEEGKFSKPEALRKLVESGHYGTKSGKGFYETTETGARELALFRNDAYSRLARLLGSVDGSPTS</sequence>
<evidence type="ECO:0000313" key="7">
    <source>
        <dbReference type="Proteomes" id="UP001209654"/>
    </source>
</evidence>
<keyword evidence="3" id="KW-0560">Oxidoreductase</keyword>
<organism evidence="6 7">
    <name type="scientific">Arthrobacter mangrovi</name>
    <dbReference type="NCBI Taxonomy" id="2966350"/>
    <lineage>
        <taxon>Bacteria</taxon>
        <taxon>Bacillati</taxon>
        <taxon>Actinomycetota</taxon>
        <taxon>Actinomycetes</taxon>
        <taxon>Micrococcales</taxon>
        <taxon>Micrococcaceae</taxon>
        <taxon>Arthrobacter</taxon>
    </lineage>
</organism>
<accession>A0ABQ5MW82</accession>
<dbReference type="InterPro" id="IPR036291">
    <property type="entry name" value="NAD(P)-bd_dom_sf"/>
</dbReference>
<evidence type="ECO:0000256" key="2">
    <source>
        <dbReference type="ARBA" id="ARBA00009463"/>
    </source>
</evidence>
<name>A0ABQ5MW82_9MICC</name>
<dbReference type="PANTHER" id="PTHR48075">
    <property type="entry name" value="3-HYDROXYACYL-COA DEHYDROGENASE FAMILY PROTEIN"/>
    <property type="match status" value="1"/>
</dbReference>
<dbReference type="EMBL" id="BRVS01000014">
    <property type="protein sequence ID" value="GLB68255.1"/>
    <property type="molecule type" value="Genomic_DNA"/>
</dbReference>
<dbReference type="SUPFAM" id="SSF48179">
    <property type="entry name" value="6-phosphogluconate dehydrogenase C-terminal domain-like"/>
    <property type="match status" value="1"/>
</dbReference>
<protein>
    <submittedName>
        <fullName evidence="6">3-hydroxybutyryl-CoA dehydrogenase</fullName>
    </submittedName>
</protein>
<comment type="similarity">
    <text evidence="2">Belongs to the 3-hydroxyacyl-CoA dehydrogenase family.</text>
</comment>
<dbReference type="SUPFAM" id="SSF51735">
    <property type="entry name" value="NAD(P)-binding Rossmann-fold domains"/>
    <property type="match status" value="1"/>
</dbReference>
<dbReference type="InterPro" id="IPR006176">
    <property type="entry name" value="3-OHacyl-CoA_DH_NAD-bd"/>
</dbReference>
<dbReference type="Gene3D" id="1.10.1040.10">
    <property type="entry name" value="N-(1-d-carboxylethyl)-l-norvaline Dehydrogenase, domain 2"/>
    <property type="match status" value="1"/>
</dbReference>
<comment type="pathway">
    <text evidence="1">Lipid metabolism; butanoate metabolism.</text>
</comment>
<comment type="caution">
    <text evidence="6">The sequence shown here is derived from an EMBL/GenBank/DDBJ whole genome shotgun (WGS) entry which is preliminary data.</text>
</comment>
<evidence type="ECO:0000256" key="1">
    <source>
        <dbReference type="ARBA" id="ARBA00005086"/>
    </source>
</evidence>
<dbReference type="Proteomes" id="UP001209654">
    <property type="component" value="Unassembled WGS sequence"/>
</dbReference>
<gene>
    <name evidence="6" type="ORF">AHIS1636_26970</name>
</gene>
<reference evidence="6 7" key="1">
    <citation type="journal article" date="2023" name="Int. J. Syst. Evol. Microbiol.">
        <title>Arthrobacter mangrovi sp. nov., an actinobacterium isolated from the rhizosphere of a mangrove.</title>
        <authorList>
            <person name="Hamada M."/>
            <person name="Saitou S."/>
            <person name="Enomoto N."/>
            <person name="Nanri K."/>
            <person name="Hidaka K."/>
            <person name="Miura T."/>
            <person name="Tamura T."/>
        </authorList>
    </citation>
    <scope>NUCLEOTIDE SEQUENCE [LARGE SCALE GENOMIC DNA]</scope>
    <source>
        <strain evidence="6 7">NBRC 112813</strain>
    </source>
</reference>
<dbReference type="InterPro" id="IPR008927">
    <property type="entry name" value="6-PGluconate_DH-like_C_sf"/>
</dbReference>
<dbReference type="InterPro" id="IPR013328">
    <property type="entry name" value="6PGD_dom2"/>
</dbReference>
<feature type="domain" description="3-hydroxyacyl-CoA dehydrogenase NAD binding" evidence="5">
    <location>
        <begin position="2"/>
        <end position="181"/>
    </location>
</feature>
<dbReference type="RefSeq" id="WP_264796358.1">
    <property type="nucleotide sequence ID" value="NZ_BRVS01000014.1"/>
</dbReference>
<dbReference type="Pfam" id="PF02737">
    <property type="entry name" value="3HCDH_N"/>
    <property type="match status" value="1"/>
</dbReference>
<keyword evidence="7" id="KW-1185">Reference proteome</keyword>
<dbReference type="InterPro" id="IPR022694">
    <property type="entry name" value="3-OHacyl-CoA_DH"/>
</dbReference>
<dbReference type="PANTHER" id="PTHR48075:SF5">
    <property type="entry name" value="3-HYDROXYBUTYRYL-COA DEHYDROGENASE"/>
    <property type="match status" value="1"/>
</dbReference>
<evidence type="ECO:0000313" key="6">
    <source>
        <dbReference type="EMBL" id="GLB68255.1"/>
    </source>
</evidence>
<dbReference type="PIRSF" id="PIRSF000105">
    <property type="entry name" value="HCDH"/>
    <property type="match status" value="1"/>
</dbReference>
<proteinExistence type="inferred from homology"/>
<evidence type="ECO:0000256" key="3">
    <source>
        <dbReference type="ARBA" id="ARBA00023002"/>
    </source>
</evidence>
<dbReference type="Pfam" id="PF00725">
    <property type="entry name" value="3HCDH"/>
    <property type="match status" value="1"/>
</dbReference>
<feature type="domain" description="3-hydroxyacyl-CoA dehydrogenase C-terminal" evidence="4">
    <location>
        <begin position="183"/>
        <end position="281"/>
    </location>
</feature>